<dbReference type="PANTHER" id="PTHR32243">
    <property type="entry name" value="MALTOSE TRANSPORT SYSTEM PERMEASE-RELATED"/>
    <property type="match status" value="1"/>
</dbReference>
<evidence type="ECO:0000256" key="1">
    <source>
        <dbReference type="ARBA" id="ARBA00004651"/>
    </source>
</evidence>
<dbReference type="PROSITE" id="PS50928">
    <property type="entry name" value="ABC_TM1"/>
    <property type="match status" value="1"/>
</dbReference>
<dbReference type="InterPro" id="IPR000515">
    <property type="entry name" value="MetI-like"/>
</dbReference>
<proteinExistence type="inferred from homology"/>
<evidence type="ECO:0000256" key="4">
    <source>
        <dbReference type="ARBA" id="ARBA00022692"/>
    </source>
</evidence>
<dbReference type="InterPro" id="IPR050901">
    <property type="entry name" value="BP-dep_ABC_trans_perm"/>
</dbReference>
<dbReference type="EMBL" id="JAGIOC010000001">
    <property type="protein sequence ID" value="MBP2407713.1"/>
    <property type="molecule type" value="Genomic_DNA"/>
</dbReference>
<evidence type="ECO:0000256" key="5">
    <source>
        <dbReference type="ARBA" id="ARBA00022989"/>
    </source>
</evidence>
<keyword evidence="6 7" id="KW-0472">Membrane</keyword>
<protein>
    <submittedName>
        <fullName evidence="10">Multiple sugar transport system permease protein</fullName>
    </submittedName>
</protein>
<keyword evidence="10" id="KW-0762">Sugar transport</keyword>
<feature type="transmembrane region" description="Helical" evidence="7">
    <location>
        <begin position="29"/>
        <end position="51"/>
    </location>
</feature>
<evidence type="ECO:0000256" key="3">
    <source>
        <dbReference type="ARBA" id="ARBA00022475"/>
    </source>
</evidence>
<dbReference type="Proteomes" id="UP000698222">
    <property type="component" value="Unassembled WGS sequence"/>
</dbReference>
<dbReference type="RefSeq" id="WP_209887286.1">
    <property type="nucleotide sequence ID" value="NZ_BAAAJV010000011.1"/>
</dbReference>
<keyword evidence="5 7" id="KW-1133">Transmembrane helix</keyword>
<feature type="transmembrane region" description="Helical" evidence="7">
    <location>
        <begin position="199"/>
        <end position="224"/>
    </location>
</feature>
<comment type="subcellular location">
    <subcellularLocation>
        <location evidence="1 7">Cell membrane</location>
        <topology evidence="1 7">Multi-pass membrane protein</topology>
    </subcellularLocation>
</comment>
<keyword evidence="11" id="KW-1185">Reference proteome</keyword>
<sequence>MSTATTATTGGPIAPAPAPTPRRPRPGRAWIHTVIGIVLVAIMLFPVYWMVNASLAPAGNSLNTQWLPLNPDFSGYSRAIADQGQNLITSLIVAIGACVLSVAIAAPCAYALAQFRIRGTAVLLFVVLISQMIPGIVIANALYTVYTPLGLINSIPGLILADASQGIPFAILIMRAYLETFETSIVEAARVDGCGHVRAFWSIVLPVSKNSLITAGIFSFLFAWSDFLMALTLTTGETIRPVTLGLYTYIGTNDTDWSAVMSTAVLSSLPAVILMIIAQKYVAAGATGGAVK</sequence>
<keyword evidence="3" id="KW-1003">Cell membrane</keyword>
<feature type="region of interest" description="Disordered" evidence="8">
    <location>
        <begin position="1"/>
        <end position="24"/>
    </location>
</feature>
<gene>
    <name evidence="10" type="ORF">JOF44_000616</name>
</gene>
<dbReference type="SUPFAM" id="SSF161098">
    <property type="entry name" value="MetI-like"/>
    <property type="match status" value="1"/>
</dbReference>
<keyword evidence="2 7" id="KW-0813">Transport</keyword>
<comment type="similarity">
    <text evidence="7">Belongs to the binding-protein-dependent transport system permease family.</text>
</comment>
<organism evidence="10 11">
    <name type="scientific">Brachybacterium fresconis</name>
    <dbReference type="NCBI Taxonomy" id="173363"/>
    <lineage>
        <taxon>Bacteria</taxon>
        <taxon>Bacillati</taxon>
        <taxon>Actinomycetota</taxon>
        <taxon>Actinomycetes</taxon>
        <taxon>Micrococcales</taxon>
        <taxon>Dermabacteraceae</taxon>
        <taxon>Brachybacterium</taxon>
    </lineage>
</organism>
<evidence type="ECO:0000313" key="11">
    <source>
        <dbReference type="Proteomes" id="UP000698222"/>
    </source>
</evidence>
<evidence type="ECO:0000259" key="9">
    <source>
        <dbReference type="PROSITE" id="PS50928"/>
    </source>
</evidence>
<feature type="domain" description="ABC transmembrane type-1" evidence="9">
    <location>
        <begin position="87"/>
        <end position="278"/>
    </location>
</feature>
<evidence type="ECO:0000256" key="8">
    <source>
        <dbReference type="SAM" id="MobiDB-lite"/>
    </source>
</evidence>
<feature type="compositionally biased region" description="Low complexity" evidence="8">
    <location>
        <begin position="1"/>
        <end position="13"/>
    </location>
</feature>
<feature type="transmembrane region" description="Helical" evidence="7">
    <location>
        <begin position="155"/>
        <end position="178"/>
    </location>
</feature>
<dbReference type="PANTHER" id="PTHR32243:SF18">
    <property type="entry name" value="INNER MEMBRANE ABC TRANSPORTER PERMEASE PROTEIN YCJP"/>
    <property type="match status" value="1"/>
</dbReference>
<accession>A0ABS4YII8</accession>
<evidence type="ECO:0000256" key="6">
    <source>
        <dbReference type="ARBA" id="ARBA00023136"/>
    </source>
</evidence>
<comment type="caution">
    <text evidence="10">The sequence shown here is derived from an EMBL/GenBank/DDBJ whole genome shotgun (WGS) entry which is preliminary data.</text>
</comment>
<feature type="transmembrane region" description="Helical" evidence="7">
    <location>
        <begin position="257"/>
        <end position="278"/>
    </location>
</feature>
<dbReference type="Pfam" id="PF00528">
    <property type="entry name" value="BPD_transp_1"/>
    <property type="match status" value="1"/>
</dbReference>
<name>A0ABS4YII8_9MICO</name>
<keyword evidence="4 7" id="KW-0812">Transmembrane</keyword>
<evidence type="ECO:0000313" key="10">
    <source>
        <dbReference type="EMBL" id="MBP2407713.1"/>
    </source>
</evidence>
<dbReference type="InterPro" id="IPR035906">
    <property type="entry name" value="MetI-like_sf"/>
</dbReference>
<reference evidence="10 11" key="1">
    <citation type="submission" date="2021-03" db="EMBL/GenBank/DDBJ databases">
        <title>Sequencing the genomes of 1000 actinobacteria strains.</title>
        <authorList>
            <person name="Klenk H.-P."/>
        </authorList>
    </citation>
    <scope>NUCLEOTIDE SEQUENCE [LARGE SCALE GENOMIC DNA]</scope>
    <source>
        <strain evidence="10 11">DSM 14564</strain>
    </source>
</reference>
<dbReference type="Gene3D" id="1.10.3720.10">
    <property type="entry name" value="MetI-like"/>
    <property type="match status" value="1"/>
</dbReference>
<dbReference type="CDD" id="cd06261">
    <property type="entry name" value="TM_PBP2"/>
    <property type="match status" value="1"/>
</dbReference>
<evidence type="ECO:0000256" key="2">
    <source>
        <dbReference type="ARBA" id="ARBA00022448"/>
    </source>
</evidence>
<feature type="transmembrane region" description="Helical" evidence="7">
    <location>
        <begin position="87"/>
        <end position="113"/>
    </location>
</feature>
<evidence type="ECO:0000256" key="7">
    <source>
        <dbReference type="RuleBase" id="RU363032"/>
    </source>
</evidence>
<feature type="transmembrane region" description="Helical" evidence="7">
    <location>
        <begin position="120"/>
        <end position="143"/>
    </location>
</feature>